<evidence type="ECO:0000259" key="3">
    <source>
        <dbReference type="PROSITE" id="PS50003"/>
    </source>
</evidence>
<gene>
    <name evidence="4" type="ORF">FOA43_003893</name>
</gene>
<feature type="region of interest" description="Disordered" evidence="2">
    <location>
        <begin position="477"/>
        <end position="498"/>
    </location>
</feature>
<feature type="region of interest" description="Disordered" evidence="2">
    <location>
        <begin position="1"/>
        <end position="28"/>
    </location>
</feature>
<dbReference type="KEGG" id="bnn:FOA43_003893"/>
<dbReference type="InterPro" id="IPR001849">
    <property type="entry name" value="PH_domain"/>
</dbReference>
<proteinExistence type="predicted"/>
<dbReference type="Gene3D" id="2.30.29.30">
    <property type="entry name" value="Pleckstrin-homology domain (PH domain)/Phosphotyrosine-binding domain (PTB)"/>
    <property type="match status" value="1"/>
</dbReference>
<evidence type="ECO:0000256" key="2">
    <source>
        <dbReference type="SAM" id="MobiDB-lite"/>
    </source>
</evidence>
<evidence type="ECO:0000256" key="1">
    <source>
        <dbReference type="ARBA" id="ARBA00022553"/>
    </source>
</evidence>
<feature type="region of interest" description="Disordered" evidence="2">
    <location>
        <begin position="354"/>
        <end position="373"/>
    </location>
</feature>
<sequence>MVAELPLSPTLSEDTNDVPSMDLLDPKTPNSTNLLDARYDKYLQLITIIQRFADGYLKMASANVKMNDQLSKSTLGKDLPNFEASPEGMSAVSGSAVANKTASAVESDAASPTFSSEVSVPEEDIDINVFVYSLRRNITALYNSSIALERQIEDEILPPVKKLYSEVDSRKKDFISESGKFEKEVSHSRANSSKDIKKLGESILGFNSERSKIDYKRDPYIIKRGLMKDAISQVQIENEYIDFLENNERAMKVLEAQIMAILKDSFSKITSAACAYYGKKTNAFQNISNVLNAVPIDKEWYNFAAKNSKYLTISRSTDSADAELTQSLGVASLDSLVKAGSSQHSNTLKRNYQDVEFTGKNDPSTSPTLEGNLSKREGTLKKKYSSYYFVITRSKFLLELPTESLDTASPSLVLYLPECLLLNIKQDGKFRFSLKGKDVSNILKVRKKTYTFKASSNDEFLTWYNVISEMTGLMSLQEESRRSPDSGSPDETDNDTTL</sequence>
<dbReference type="InterPro" id="IPR046869">
    <property type="entry name" value="SLM1/RGC1-like_PH"/>
</dbReference>
<feature type="compositionally biased region" description="Polar residues" evidence="2">
    <location>
        <begin position="361"/>
        <end position="371"/>
    </location>
</feature>
<reference evidence="4" key="1">
    <citation type="submission" date="2020-10" db="EMBL/GenBank/DDBJ databases">
        <authorList>
            <person name="Roach M.J.R."/>
        </authorList>
    </citation>
    <scope>NUCLEOTIDE SEQUENCE</scope>
    <source>
        <strain evidence="4">CBS 1945</strain>
    </source>
</reference>
<dbReference type="AlphaFoldDB" id="A0A875SCI9"/>
<feature type="compositionally biased region" description="Acidic residues" evidence="2">
    <location>
        <begin position="488"/>
        <end position="498"/>
    </location>
</feature>
<feature type="domain" description="PH" evidence="3">
    <location>
        <begin position="366"/>
        <end position="472"/>
    </location>
</feature>
<protein>
    <recommendedName>
        <fullName evidence="3">PH domain-containing protein</fullName>
    </recommendedName>
</protein>
<name>A0A875SCI9_EENNA</name>
<keyword evidence="1" id="KW-0597">Phosphoprotein</keyword>
<evidence type="ECO:0000313" key="4">
    <source>
        <dbReference type="EMBL" id="QPG76504.1"/>
    </source>
</evidence>
<dbReference type="PANTHER" id="PTHR31941:SF1">
    <property type="entry name" value="CYTOSKELETAL SIGNALING PROTEIN SLM1"/>
    <property type="match status" value="1"/>
</dbReference>
<dbReference type="RefSeq" id="XP_038780069.1">
    <property type="nucleotide sequence ID" value="XM_038924141.1"/>
</dbReference>
<dbReference type="OrthoDB" id="5598057at2759"/>
<dbReference type="InterPro" id="IPR011993">
    <property type="entry name" value="PH-like_dom_sf"/>
</dbReference>
<dbReference type="EMBL" id="CP064815">
    <property type="protein sequence ID" value="QPG76504.1"/>
    <property type="molecule type" value="Genomic_DNA"/>
</dbReference>
<keyword evidence="5" id="KW-1185">Reference proteome</keyword>
<evidence type="ECO:0000313" key="5">
    <source>
        <dbReference type="Proteomes" id="UP000662931"/>
    </source>
</evidence>
<organism evidence="4 5">
    <name type="scientific">Eeniella nana</name>
    <name type="common">Yeast</name>
    <name type="synonym">Brettanomyces nanus</name>
    <dbReference type="NCBI Taxonomy" id="13502"/>
    <lineage>
        <taxon>Eukaryota</taxon>
        <taxon>Fungi</taxon>
        <taxon>Dikarya</taxon>
        <taxon>Ascomycota</taxon>
        <taxon>Saccharomycotina</taxon>
        <taxon>Pichiomycetes</taxon>
        <taxon>Pichiales</taxon>
        <taxon>Pichiaceae</taxon>
        <taxon>Brettanomyces</taxon>
    </lineage>
</organism>
<dbReference type="PROSITE" id="PS50003">
    <property type="entry name" value="PH_DOMAIN"/>
    <property type="match status" value="1"/>
</dbReference>
<dbReference type="Proteomes" id="UP000662931">
    <property type="component" value="Chromosome 4"/>
</dbReference>
<accession>A0A875SCI9</accession>
<dbReference type="Pfam" id="PF20400">
    <property type="entry name" value="BAR_4"/>
    <property type="match status" value="1"/>
</dbReference>
<dbReference type="InterPro" id="IPR046868">
    <property type="entry name" value="BAR_4"/>
</dbReference>
<dbReference type="PANTHER" id="PTHR31941">
    <property type="entry name" value="CYTOSKELETAL SIGNALING PROTEIN SLM1"/>
    <property type="match status" value="1"/>
</dbReference>
<dbReference type="SUPFAM" id="SSF50729">
    <property type="entry name" value="PH domain-like"/>
    <property type="match status" value="1"/>
</dbReference>
<dbReference type="GeneID" id="62197293"/>
<dbReference type="SMART" id="SM00233">
    <property type="entry name" value="PH"/>
    <property type="match status" value="1"/>
</dbReference>
<dbReference type="Pfam" id="PF20399">
    <property type="entry name" value="PH_20"/>
    <property type="match status" value="1"/>
</dbReference>